<reference evidence="2" key="1">
    <citation type="journal article" date="2021" name="PeerJ">
        <title>Extensive microbial diversity within the chicken gut microbiome revealed by metagenomics and culture.</title>
        <authorList>
            <person name="Gilroy R."/>
            <person name="Ravi A."/>
            <person name="Getino M."/>
            <person name="Pursley I."/>
            <person name="Horton D.L."/>
            <person name="Alikhan N.F."/>
            <person name="Baker D."/>
            <person name="Gharbi K."/>
            <person name="Hall N."/>
            <person name="Watson M."/>
            <person name="Adriaenssens E.M."/>
            <person name="Foster-Nyarko E."/>
            <person name="Jarju S."/>
            <person name="Secka A."/>
            <person name="Antonio M."/>
            <person name="Oren A."/>
            <person name="Chaudhuri R.R."/>
            <person name="La Ragione R."/>
            <person name="Hildebrand F."/>
            <person name="Pallen M.J."/>
        </authorList>
    </citation>
    <scope>NUCLEOTIDE SEQUENCE</scope>
    <source>
        <strain evidence="2">ChiBcec18-1249</strain>
    </source>
</reference>
<dbReference type="GO" id="GO:0005975">
    <property type="term" value="P:carbohydrate metabolic process"/>
    <property type="evidence" value="ECO:0007669"/>
    <property type="project" value="InterPro"/>
</dbReference>
<evidence type="ECO:0000313" key="3">
    <source>
        <dbReference type="Proteomes" id="UP000823824"/>
    </source>
</evidence>
<organism evidence="2 3">
    <name type="scientific">Candidatus Oscillibacter excrementigallinarum</name>
    <dbReference type="NCBI Taxonomy" id="2838716"/>
    <lineage>
        <taxon>Bacteria</taxon>
        <taxon>Bacillati</taxon>
        <taxon>Bacillota</taxon>
        <taxon>Clostridia</taxon>
        <taxon>Eubacteriales</taxon>
        <taxon>Oscillospiraceae</taxon>
        <taxon>Oscillibacter</taxon>
    </lineage>
</organism>
<dbReference type="EMBL" id="DWZJ01000108">
    <property type="protein sequence ID" value="HJB14394.1"/>
    <property type="molecule type" value="Genomic_DNA"/>
</dbReference>
<dbReference type="PROSITE" id="PS51677">
    <property type="entry name" value="NODB"/>
    <property type="match status" value="1"/>
</dbReference>
<name>A0A9D2LKT8_9FIRM</name>
<proteinExistence type="predicted"/>
<dbReference type="InterPro" id="IPR050248">
    <property type="entry name" value="Polysacc_deacetylase_ArnD"/>
</dbReference>
<dbReference type="GO" id="GO:0016810">
    <property type="term" value="F:hydrolase activity, acting on carbon-nitrogen (but not peptide) bonds"/>
    <property type="evidence" value="ECO:0007669"/>
    <property type="project" value="InterPro"/>
</dbReference>
<accession>A0A9D2LKT8</accession>
<feature type="domain" description="NodB homology" evidence="1">
    <location>
        <begin position="41"/>
        <end position="300"/>
    </location>
</feature>
<dbReference type="InterPro" id="IPR002509">
    <property type="entry name" value="NODB_dom"/>
</dbReference>
<protein>
    <submittedName>
        <fullName evidence="2">Polysaccharide deacetylase family protein</fullName>
    </submittedName>
</protein>
<sequence length="428" mass="48085">MSLIVKIGKKGKRIVKKVLQPAEKHNVSYTRRIERIKTDRRICAMTFDDGPMDLPSSPDRFGGKSLTDVLLDTLAEFGAKGTFDVVGDTSENYPDKAGKVGSAAWGGVKYDHYPDIHQDDKGGAEHNDRLIRRILAEGHQITNHGYRHIIFGKKPFVYGARVYLGSLDKAVEDLQKLDRLMRDRYGYQITLHRPPHYVDKMQDGFTSYDVCDKMGYQYMAASFDGAGWLPSTLSDPDAALEAEVNAMVEPVRKALEKDPDFFCGQIIFQKDGYNMGKRTPVAFGLRKQLELLKEYGYQVVTVDTLLAESSFADLGRDDPLFEKLNKLQQERAVVYSDNCLRLDAVMTCGELAMLLAPKEEALGRRWAAVRRSGKHEDAYWGAMDWCAEQGLLPRGTKSDAPVTALPEGLFAPVSDFTRRSIYGAYKNQ</sequence>
<comment type="caution">
    <text evidence="2">The sequence shown here is derived from an EMBL/GenBank/DDBJ whole genome shotgun (WGS) entry which is preliminary data.</text>
</comment>
<dbReference type="PANTHER" id="PTHR10587">
    <property type="entry name" value="GLYCOSYL TRANSFERASE-RELATED"/>
    <property type="match status" value="1"/>
</dbReference>
<evidence type="ECO:0000313" key="2">
    <source>
        <dbReference type="EMBL" id="HJB14394.1"/>
    </source>
</evidence>
<dbReference type="InterPro" id="IPR011330">
    <property type="entry name" value="Glyco_hydro/deAcase_b/a-brl"/>
</dbReference>
<dbReference type="AlphaFoldDB" id="A0A9D2LKT8"/>
<reference evidence="2" key="2">
    <citation type="submission" date="2021-04" db="EMBL/GenBank/DDBJ databases">
        <authorList>
            <person name="Gilroy R."/>
        </authorList>
    </citation>
    <scope>NUCLEOTIDE SEQUENCE</scope>
    <source>
        <strain evidence="2">ChiBcec18-1249</strain>
    </source>
</reference>
<gene>
    <name evidence="2" type="ORF">H9787_11890</name>
</gene>
<dbReference type="Pfam" id="PF01522">
    <property type="entry name" value="Polysacc_deac_1"/>
    <property type="match status" value="1"/>
</dbReference>
<dbReference type="SUPFAM" id="SSF88713">
    <property type="entry name" value="Glycoside hydrolase/deacetylase"/>
    <property type="match status" value="1"/>
</dbReference>
<evidence type="ECO:0000259" key="1">
    <source>
        <dbReference type="PROSITE" id="PS51677"/>
    </source>
</evidence>
<dbReference type="Proteomes" id="UP000823824">
    <property type="component" value="Unassembled WGS sequence"/>
</dbReference>
<dbReference type="Gene3D" id="3.20.20.370">
    <property type="entry name" value="Glycoside hydrolase/deacetylase"/>
    <property type="match status" value="1"/>
</dbReference>